<keyword evidence="3" id="KW-0496">Mitochondrion</keyword>
<keyword evidence="7" id="KW-1185">Reference proteome</keyword>
<evidence type="ECO:0000256" key="4">
    <source>
        <dbReference type="ARBA" id="ARBA00023186"/>
    </source>
</evidence>
<dbReference type="OrthoDB" id="42561at2759"/>
<evidence type="ECO:0000313" key="7">
    <source>
        <dbReference type="Proteomes" id="UP001153712"/>
    </source>
</evidence>
<protein>
    <recommendedName>
        <fullName evidence="5">NADH:ubiquinone oxidoreductase intermediate-associated protein 30 domain-containing protein</fullName>
    </recommendedName>
</protein>
<dbReference type="PANTHER" id="PTHR13194">
    <property type="entry name" value="COMPLEX I INTERMEDIATE-ASSOCIATED PROTEIN 30"/>
    <property type="match status" value="1"/>
</dbReference>
<reference evidence="6" key="1">
    <citation type="submission" date="2022-01" db="EMBL/GenBank/DDBJ databases">
        <authorList>
            <person name="King R."/>
        </authorList>
    </citation>
    <scope>NUCLEOTIDE SEQUENCE</scope>
</reference>
<evidence type="ECO:0000313" key="6">
    <source>
        <dbReference type="EMBL" id="CAG9862789.1"/>
    </source>
</evidence>
<proteinExistence type="inferred from homology"/>
<dbReference type="AlphaFoldDB" id="A0A9N9XPY6"/>
<dbReference type="Proteomes" id="UP001153712">
    <property type="component" value="Chromosome 6"/>
</dbReference>
<sequence length="290" mass="33714">MLNLQRSLTCLICRRRSVHTSPVLTTFWEKDDKGGYRDWKKMPPLKDQLREGLKDLKTEIGVWAQEMKERFEGDPILIFRPGEVDVQWRFGTTESLNKWMATSDADNNEGFSTCSLTLTKEGKGLFSGTLDKRIPKDGKVKRSGYCSMKSLRVRKSFKRDSHLDWTPYNMLVMRVRGDGRSYLLNIHAKGYHDLTWNDMYHFVLFTRGGPYWQVARIPFSKFYFGSKGRIQDRQVSVPLDRIASFGITAGERWGGDFHLEIDYIGVEFDPNHREEFAYEMYKTESGIAST</sequence>
<dbReference type="EMBL" id="OU900099">
    <property type="protein sequence ID" value="CAG9862789.1"/>
    <property type="molecule type" value="Genomic_DNA"/>
</dbReference>
<gene>
    <name evidence="6" type="ORF">PHYEVI_LOCUS9095</name>
</gene>
<dbReference type="GO" id="GO:0051082">
    <property type="term" value="F:unfolded protein binding"/>
    <property type="evidence" value="ECO:0007669"/>
    <property type="project" value="TreeGrafter"/>
</dbReference>
<evidence type="ECO:0000256" key="1">
    <source>
        <dbReference type="ARBA" id="ARBA00004173"/>
    </source>
</evidence>
<dbReference type="SUPFAM" id="SSF49785">
    <property type="entry name" value="Galactose-binding domain-like"/>
    <property type="match status" value="1"/>
</dbReference>
<dbReference type="Pfam" id="PF08547">
    <property type="entry name" value="CIA30"/>
    <property type="match status" value="1"/>
</dbReference>
<keyword evidence="4" id="KW-0143">Chaperone</keyword>
<dbReference type="PANTHER" id="PTHR13194:SF18">
    <property type="entry name" value="COMPLEX I INTERMEDIATE-ASSOCIATED PROTEIN 30, MITOCHONDRIAL"/>
    <property type="match status" value="1"/>
</dbReference>
<feature type="domain" description="NADH:ubiquinone oxidoreductase intermediate-associated protein 30" evidence="5">
    <location>
        <begin position="88"/>
        <end position="261"/>
    </location>
</feature>
<evidence type="ECO:0000259" key="5">
    <source>
        <dbReference type="Pfam" id="PF08547"/>
    </source>
</evidence>
<dbReference type="InterPro" id="IPR008979">
    <property type="entry name" value="Galactose-bd-like_sf"/>
</dbReference>
<comment type="similarity">
    <text evidence="2">Belongs to the CIA30 family.</text>
</comment>
<dbReference type="GO" id="GO:0006120">
    <property type="term" value="P:mitochondrial electron transport, NADH to ubiquinone"/>
    <property type="evidence" value="ECO:0007669"/>
    <property type="project" value="TreeGrafter"/>
</dbReference>
<name>A0A9N9XPY6_PHYSR</name>
<organism evidence="6 7">
    <name type="scientific">Phyllotreta striolata</name>
    <name type="common">Striped flea beetle</name>
    <name type="synonym">Crioceris striolata</name>
    <dbReference type="NCBI Taxonomy" id="444603"/>
    <lineage>
        <taxon>Eukaryota</taxon>
        <taxon>Metazoa</taxon>
        <taxon>Ecdysozoa</taxon>
        <taxon>Arthropoda</taxon>
        <taxon>Hexapoda</taxon>
        <taxon>Insecta</taxon>
        <taxon>Pterygota</taxon>
        <taxon>Neoptera</taxon>
        <taxon>Endopterygota</taxon>
        <taxon>Coleoptera</taxon>
        <taxon>Polyphaga</taxon>
        <taxon>Cucujiformia</taxon>
        <taxon>Chrysomeloidea</taxon>
        <taxon>Chrysomelidae</taxon>
        <taxon>Galerucinae</taxon>
        <taxon>Alticini</taxon>
        <taxon>Phyllotreta</taxon>
    </lineage>
</organism>
<dbReference type="GO" id="GO:0032981">
    <property type="term" value="P:mitochondrial respiratory chain complex I assembly"/>
    <property type="evidence" value="ECO:0007669"/>
    <property type="project" value="TreeGrafter"/>
</dbReference>
<dbReference type="InterPro" id="IPR039131">
    <property type="entry name" value="NDUFAF1"/>
</dbReference>
<accession>A0A9N9XPY6</accession>
<evidence type="ECO:0000256" key="3">
    <source>
        <dbReference type="ARBA" id="ARBA00023128"/>
    </source>
</evidence>
<evidence type="ECO:0000256" key="2">
    <source>
        <dbReference type="ARBA" id="ARBA00007884"/>
    </source>
</evidence>
<dbReference type="GO" id="GO:0005739">
    <property type="term" value="C:mitochondrion"/>
    <property type="evidence" value="ECO:0007669"/>
    <property type="project" value="UniProtKB-SubCell"/>
</dbReference>
<dbReference type="InterPro" id="IPR013857">
    <property type="entry name" value="NADH-UbQ_OxRdtase-assoc_prot30"/>
</dbReference>
<comment type="subcellular location">
    <subcellularLocation>
        <location evidence="1">Mitochondrion</location>
    </subcellularLocation>
</comment>